<accession>A0ABS8VGQ0</accession>
<name>A0ABS8VGQ0_DATST</name>
<protein>
    <submittedName>
        <fullName evidence="2">Uncharacterized protein</fullName>
    </submittedName>
</protein>
<dbReference type="EMBL" id="JACEIK010004625">
    <property type="protein sequence ID" value="MCD9645966.1"/>
    <property type="molecule type" value="Genomic_DNA"/>
</dbReference>
<reference evidence="2 3" key="1">
    <citation type="journal article" date="2021" name="BMC Genomics">
        <title>Datura genome reveals duplications of psychoactive alkaloid biosynthetic genes and high mutation rate following tissue culture.</title>
        <authorList>
            <person name="Rajewski A."/>
            <person name="Carter-House D."/>
            <person name="Stajich J."/>
            <person name="Litt A."/>
        </authorList>
    </citation>
    <scope>NUCLEOTIDE SEQUENCE [LARGE SCALE GENOMIC DNA]</scope>
    <source>
        <strain evidence="2">AR-01</strain>
    </source>
</reference>
<feature type="compositionally biased region" description="Basic and acidic residues" evidence="1">
    <location>
        <begin position="1"/>
        <end position="32"/>
    </location>
</feature>
<organism evidence="2 3">
    <name type="scientific">Datura stramonium</name>
    <name type="common">Jimsonweed</name>
    <name type="synonym">Common thornapple</name>
    <dbReference type="NCBI Taxonomy" id="4076"/>
    <lineage>
        <taxon>Eukaryota</taxon>
        <taxon>Viridiplantae</taxon>
        <taxon>Streptophyta</taxon>
        <taxon>Embryophyta</taxon>
        <taxon>Tracheophyta</taxon>
        <taxon>Spermatophyta</taxon>
        <taxon>Magnoliopsida</taxon>
        <taxon>eudicotyledons</taxon>
        <taxon>Gunneridae</taxon>
        <taxon>Pentapetalae</taxon>
        <taxon>asterids</taxon>
        <taxon>lamiids</taxon>
        <taxon>Solanales</taxon>
        <taxon>Solanaceae</taxon>
        <taxon>Solanoideae</taxon>
        <taxon>Datureae</taxon>
        <taxon>Datura</taxon>
    </lineage>
</organism>
<feature type="region of interest" description="Disordered" evidence="1">
    <location>
        <begin position="1"/>
        <end position="51"/>
    </location>
</feature>
<dbReference type="Proteomes" id="UP000823775">
    <property type="component" value="Unassembled WGS sequence"/>
</dbReference>
<keyword evidence="3" id="KW-1185">Reference proteome</keyword>
<comment type="caution">
    <text evidence="2">The sequence shown here is derived from an EMBL/GenBank/DDBJ whole genome shotgun (WGS) entry which is preliminary data.</text>
</comment>
<sequence>MEKGEGEEKRRRRPVLELRDRLASMEDVRELSEASDFGGEEDDDNHSVDER</sequence>
<gene>
    <name evidence="2" type="ORF">HAX54_035406</name>
</gene>
<proteinExistence type="predicted"/>
<evidence type="ECO:0000313" key="3">
    <source>
        <dbReference type="Proteomes" id="UP000823775"/>
    </source>
</evidence>
<evidence type="ECO:0000256" key="1">
    <source>
        <dbReference type="SAM" id="MobiDB-lite"/>
    </source>
</evidence>
<evidence type="ECO:0000313" key="2">
    <source>
        <dbReference type="EMBL" id="MCD9645966.1"/>
    </source>
</evidence>
<feature type="non-terminal residue" evidence="2">
    <location>
        <position position="51"/>
    </location>
</feature>